<evidence type="ECO:0000313" key="4">
    <source>
        <dbReference type="EMBL" id="SVA34012.1"/>
    </source>
</evidence>
<dbReference type="Gene3D" id="3.40.309.10">
    <property type="entry name" value="Aldehyde Dehydrogenase, Chain A, domain 2"/>
    <property type="match status" value="1"/>
</dbReference>
<proteinExistence type="inferred from homology"/>
<dbReference type="PROSITE" id="PS00687">
    <property type="entry name" value="ALDEHYDE_DEHYDR_GLU"/>
    <property type="match status" value="1"/>
</dbReference>
<organism evidence="4">
    <name type="scientific">marine metagenome</name>
    <dbReference type="NCBI Taxonomy" id="408172"/>
    <lineage>
        <taxon>unclassified sequences</taxon>
        <taxon>metagenomes</taxon>
        <taxon>ecological metagenomes</taxon>
    </lineage>
</organism>
<dbReference type="AlphaFoldDB" id="A0A381V0W4"/>
<feature type="domain" description="Aldehyde dehydrogenase" evidence="3">
    <location>
        <begin position="13"/>
        <end position="479"/>
    </location>
</feature>
<dbReference type="GO" id="GO:0016620">
    <property type="term" value="F:oxidoreductase activity, acting on the aldehyde or oxo group of donors, NAD or NADP as acceptor"/>
    <property type="evidence" value="ECO:0007669"/>
    <property type="project" value="InterPro"/>
</dbReference>
<dbReference type="InterPro" id="IPR016161">
    <property type="entry name" value="Ald_DH/histidinol_DH"/>
</dbReference>
<protein>
    <recommendedName>
        <fullName evidence="3">Aldehyde dehydrogenase domain-containing protein</fullName>
    </recommendedName>
</protein>
<keyword evidence="2" id="KW-0560">Oxidoreductase</keyword>
<dbReference type="EMBL" id="UINC01007558">
    <property type="protein sequence ID" value="SVA34012.1"/>
    <property type="molecule type" value="Genomic_DNA"/>
</dbReference>
<name>A0A381V0W4_9ZZZZ</name>
<dbReference type="InterPro" id="IPR015590">
    <property type="entry name" value="Aldehyde_DH_dom"/>
</dbReference>
<dbReference type="SUPFAM" id="SSF53720">
    <property type="entry name" value="ALDH-like"/>
    <property type="match status" value="1"/>
</dbReference>
<reference evidence="4" key="1">
    <citation type="submission" date="2018-05" db="EMBL/GenBank/DDBJ databases">
        <authorList>
            <person name="Lanie J.A."/>
            <person name="Ng W.-L."/>
            <person name="Kazmierczak K.M."/>
            <person name="Andrzejewski T.M."/>
            <person name="Davidsen T.M."/>
            <person name="Wayne K.J."/>
            <person name="Tettelin H."/>
            <person name="Glass J.I."/>
            <person name="Rusch D."/>
            <person name="Podicherti R."/>
            <person name="Tsui H.-C.T."/>
            <person name="Winkler M.E."/>
        </authorList>
    </citation>
    <scope>NUCLEOTIDE SEQUENCE</scope>
</reference>
<accession>A0A381V0W4</accession>
<dbReference type="InterPro" id="IPR016163">
    <property type="entry name" value="Ald_DH_C"/>
</dbReference>
<evidence type="ECO:0000259" key="3">
    <source>
        <dbReference type="Pfam" id="PF00171"/>
    </source>
</evidence>
<gene>
    <name evidence="4" type="ORF">METZ01_LOCUS86866</name>
</gene>
<sequence length="486" mass="51108">MAERYQNYVGGVWVDSASSKVTTSTNPADHSDVIGEFQASEPADAHASISAASEIKESWRRTSSLARGGYLTKAAAYLEANLEEYAQAITRESGKAIIESRGEVGRAVALLQYYGVEGSNPVGTVVPSVNPNILLYTDRMPLGVISLITPWNFPLAIPIWKMAPALVYGNTIVLKPASATPHVATLIAKMWESVDLPPGVFNLITGAGGAIGNELVTNSNISAVSFTGSTKIGMQIASESAKRGNRYQLEMGGKNPIIVLPDADLDQAADITVSGAMKYSGQKCTATSRAIVVGNVMEEFTSLVVEKTNALKIGPGSDPDSIVVPVIDQASKDNIQLMVDRGVADGGNILTGGGVPTGSSFDNGTFVEPTVMTKVAPDSFIACEEIFGPVLSIIPSSDAETALEIANSVEYGLSAGIFTRNLNSVLDFADRIEAGIVKINGETAGVEPQVPFGGMKSSSSGNREQGKAAIEFFTQLKTIYVDRSAT</sequence>
<dbReference type="Pfam" id="PF00171">
    <property type="entry name" value="Aldedh"/>
    <property type="match status" value="1"/>
</dbReference>
<dbReference type="PANTHER" id="PTHR11699">
    <property type="entry name" value="ALDEHYDE DEHYDROGENASE-RELATED"/>
    <property type="match status" value="1"/>
</dbReference>
<comment type="similarity">
    <text evidence="1">Belongs to the aldehyde dehydrogenase family.</text>
</comment>
<evidence type="ECO:0000256" key="2">
    <source>
        <dbReference type="ARBA" id="ARBA00023002"/>
    </source>
</evidence>
<dbReference type="InterPro" id="IPR029510">
    <property type="entry name" value="Ald_DH_CS_GLU"/>
</dbReference>
<dbReference type="InterPro" id="IPR016162">
    <property type="entry name" value="Ald_DH_N"/>
</dbReference>
<dbReference type="FunFam" id="3.40.605.10:FF:000007">
    <property type="entry name" value="NAD/NADP-dependent betaine aldehyde dehydrogenase"/>
    <property type="match status" value="1"/>
</dbReference>
<dbReference type="Gene3D" id="3.40.605.10">
    <property type="entry name" value="Aldehyde Dehydrogenase, Chain A, domain 1"/>
    <property type="match status" value="1"/>
</dbReference>
<evidence type="ECO:0000256" key="1">
    <source>
        <dbReference type="ARBA" id="ARBA00009986"/>
    </source>
</evidence>